<evidence type="ECO:0000313" key="7">
    <source>
        <dbReference type="EMBL" id="CAK8671146.1"/>
    </source>
</evidence>
<gene>
    <name evidence="7" type="ORF">CVLEPA_LOCUS165</name>
</gene>
<dbReference type="PANTHER" id="PTHR10494">
    <property type="entry name" value="BONE MORPHOGENETIC PROTEIN INHIBITOR, NOGGIN"/>
    <property type="match status" value="1"/>
</dbReference>
<evidence type="ECO:0000256" key="5">
    <source>
        <dbReference type="ARBA" id="ARBA00022729"/>
    </source>
</evidence>
<proteinExistence type="inferred from homology"/>
<dbReference type="SUPFAM" id="SSF57501">
    <property type="entry name" value="Cystine-knot cytokines"/>
    <property type="match status" value="1"/>
</dbReference>
<comment type="caution">
    <text evidence="7">The sequence shown here is derived from an EMBL/GenBank/DDBJ whole genome shotgun (WGS) entry which is preliminary data.</text>
</comment>
<evidence type="ECO:0000256" key="6">
    <source>
        <dbReference type="ARBA" id="ARBA00023188"/>
    </source>
</evidence>
<dbReference type="EMBL" id="CAWYQH010000001">
    <property type="protein sequence ID" value="CAK8671146.1"/>
    <property type="molecule type" value="Genomic_DNA"/>
</dbReference>
<dbReference type="InterPro" id="IPR008717">
    <property type="entry name" value="Noggin"/>
</dbReference>
<evidence type="ECO:0000256" key="1">
    <source>
        <dbReference type="ARBA" id="ARBA00004613"/>
    </source>
</evidence>
<comment type="similarity">
    <text evidence="2">Belongs to the noggin family.</text>
</comment>
<dbReference type="InterPro" id="IPR029034">
    <property type="entry name" value="Cystine-knot_cytokine"/>
</dbReference>
<dbReference type="Gene3D" id="2.10.90.10">
    <property type="entry name" value="Cystine-knot cytokines"/>
    <property type="match status" value="1"/>
</dbReference>
<accession>A0ABP0EVZ7</accession>
<dbReference type="PANTHER" id="PTHR10494:SF16">
    <property type="entry name" value="NOGGIN-2-LIKE"/>
    <property type="match status" value="1"/>
</dbReference>
<keyword evidence="6" id="KW-0891">Chondrogenesis</keyword>
<keyword evidence="4" id="KW-0964">Secreted</keyword>
<keyword evidence="5" id="KW-0732">Signal</keyword>
<dbReference type="Proteomes" id="UP001642483">
    <property type="component" value="Unassembled WGS sequence"/>
</dbReference>
<sequence>MAFLFDKLTSMIVEMFSLNCVCLLLVIAVFEGSGKFSALGQHYNHLRPMPTNKMPLPILTEDPNDEYDPKPHDINERELRDRLGVDYLPDFMSPTQPADFHDTEMVKPLTGKIPSEIRKLLKRPTRFKMPKKAWKKIMKNKKILQSWLYQETACPVRYRWKDLGVRFWPRYVKEGYCDSSRSCSIPAGMKCKFSQQSDIKLLRWYCQGILERKYCLWLEMQYPVISECKCQC</sequence>
<evidence type="ECO:0000256" key="2">
    <source>
        <dbReference type="ARBA" id="ARBA00007480"/>
    </source>
</evidence>
<name>A0ABP0EVZ7_CLALP</name>
<evidence type="ECO:0008006" key="9">
    <source>
        <dbReference type="Google" id="ProtNLM"/>
    </source>
</evidence>
<evidence type="ECO:0000256" key="3">
    <source>
        <dbReference type="ARBA" id="ARBA00022473"/>
    </source>
</evidence>
<organism evidence="7 8">
    <name type="scientific">Clavelina lepadiformis</name>
    <name type="common">Light-bulb sea squirt</name>
    <name type="synonym">Ascidia lepadiformis</name>
    <dbReference type="NCBI Taxonomy" id="159417"/>
    <lineage>
        <taxon>Eukaryota</taxon>
        <taxon>Metazoa</taxon>
        <taxon>Chordata</taxon>
        <taxon>Tunicata</taxon>
        <taxon>Ascidiacea</taxon>
        <taxon>Aplousobranchia</taxon>
        <taxon>Clavelinidae</taxon>
        <taxon>Clavelina</taxon>
    </lineage>
</organism>
<protein>
    <recommendedName>
        <fullName evidence="9">Noggin</fullName>
    </recommendedName>
</protein>
<dbReference type="Pfam" id="PF05806">
    <property type="entry name" value="Noggin"/>
    <property type="match status" value="1"/>
</dbReference>
<comment type="subcellular location">
    <subcellularLocation>
        <location evidence="1">Secreted</location>
    </subcellularLocation>
</comment>
<dbReference type="Gene3D" id="1.10.287.520">
    <property type="entry name" value="Helix hairpin bin"/>
    <property type="match status" value="1"/>
</dbReference>
<keyword evidence="8" id="KW-1185">Reference proteome</keyword>
<keyword evidence="3" id="KW-0217">Developmental protein</keyword>
<evidence type="ECO:0000256" key="4">
    <source>
        <dbReference type="ARBA" id="ARBA00022525"/>
    </source>
</evidence>
<reference evidence="7 8" key="1">
    <citation type="submission" date="2024-02" db="EMBL/GenBank/DDBJ databases">
        <authorList>
            <person name="Daric V."/>
            <person name="Darras S."/>
        </authorList>
    </citation>
    <scope>NUCLEOTIDE SEQUENCE [LARGE SCALE GENOMIC DNA]</scope>
</reference>
<dbReference type="PIRSF" id="PIRSF008129">
    <property type="entry name" value="Noggin"/>
    <property type="match status" value="1"/>
</dbReference>
<evidence type="ECO:0000313" key="8">
    <source>
        <dbReference type="Proteomes" id="UP001642483"/>
    </source>
</evidence>